<feature type="transmembrane region" description="Helical" evidence="10">
    <location>
        <begin position="103"/>
        <end position="121"/>
    </location>
</feature>
<dbReference type="EMBL" id="ACHB01000061">
    <property type="protein sequence ID" value="EEI91795.1"/>
    <property type="molecule type" value="Genomic_DNA"/>
</dbReference>
<feature type="transmembrane region" description="Helical" evidence="10">
    <location>
        <begin position="287"/>
        <end position="308"/>
    </location>
</feature>
<dbReference type="AlphaFoldDB" id="C2FYV3"/>
<dbReference type="Proteomes" id="UP000006241">
    <property type="component" value="Unassembled WGS sequence"/>
</dbReference>
<evidence type="ECO:0000256" key="9">
    <source>
        <dbReference type="ARBA" id="ARBA00031636"/>
    </source>
</evidence>
<feature type="transmembrane region" description="Helical" evidence="10">
    <location>
        <begin position="329"/>
        <end position="347"/>
    </location>
</feature>
<dbReference type="GO" id="GO:0005886">
    <property type="term" value="C:plasma membrane"/>
    <property type="evidence" value="ECO:0007669"/>
    <property type="project" value="UniProtKB-SubCell"/>
</dbReference>
<dbReference type="NCBIfam" id="TIGR00797">
    <property type="entry name" value="matE"/>
    <property type="match status" value="1"/>
</dbReference>
<keyword evidence="7" id="KW-0406">Ion transport</keyword>
<feature type="transmembrane region" description="Helical" evidence="10">
    <location>
        <begin position="427"/>
        <end position="445"/>
    </location>
</feature>
<keyword evidence="2" id="KW-0813">Transport</keyword>
<gene>
    <name evidence="11" type="ORF">HMPREF0765_2509</name>
</gene>
<keyword evidence="3" id="KW-0050">Antiport</keyword>
<keyword evidence="5 10" id="KW-0812">Transmembrane</keyword>
<feature type="transmembrane region" description="Helical" evidence="10">
    <location>
        <begin position="174"/>
        <end position="194"/>
    </location>
</feature>
<feature type="transmembrane region" description="Helical" evidence="10">
    <location>
        <begin position="399"/>
        <end position="421"/>
    </location>
</feature>
<dbReference type="InterPro" id="IPR048279">
    <property type="entry name" value="MdtK-like"/>
</dbReference>
<evidence type="ECO:0000256" key="8">
    <source>
        <dbReference type="ARBA" id="ARBA00023136"/>
    </source>
</evidence>
<evidence type="ECO:0000256" key="1">
    <source>
        <dbReference type="ARBA" id="ARBA00004651"/>
    </source>
</evidence>
<dbReference type="HOGENOM" id="CLU_012893_6_3_10"/>
<organism evidence="11 12">
    <name type="scientific">Sphingobacterium spiritivorum ATCC 33300</name>
    <dbReference type="NCBI Taxonomy" id="525372"/>
    <lineage>
        <taxon>Bacteria</taxon>
        <taxon>Pseudomonadati</taxon>
        <taxon>Bacteroidota</taxon>
        <taxon>Sphingobacteriia</taxon>
        <taxon>Sphingobacteriales</taxon>
        <taxon>Sphingobacteriaceae</taxon>
        <taxon>Sphingobacterium</taxon>
    </lineage>
</organism>
<proteinExistence type="predicted"/>
<comment type="caution">
    <text evidence="11">The sequence shown here is derived from an EMBL/GenBank/DDBJ whole genome shotgun (WGS) entry which is preliminary data.</text>
</comment>
<reference evidence="11 12" key="1">
    <citation type="submission" date="2009-01" db="EMBL/GenBank/DDBJ databases">
        <authorList>
            <person name="Qin X."/>
            <person name="Bachman B."/>
            <person name="Battles P."/>
            <person name="Bell A."/>
            <person name="Bess C."/>
            <person name="Bickham C."/>
            <person name="Chaboub L."/>
            <person name="Chen D."/>
            <person name="Coyle M."/>
            <person name="Deiros D.R."/>
            <person name="Dinh H."/>
            <person name="Forbes L."/>
            <person name="Fowler G."/>
            <person name="Francisco L."/>
            <person name="Fu Q."/>
            <person name="Gubbala S."/>
            <person name="Hale W."/>
            <person name="Han Y."/>
            <person name="Hemphill L."/>
            <person name="Highlander S.K."/>
            <person name="Hirani K."/>
            <person name="Hogues M."/>
            <person name="Jackson L."/>
            <person name="Jakkamsetti A."/>
            <person name="Javaid M."/>
            <person name="Jiang H."/>
            <person name="Korchina V."/>
            <person name="Kovar C."/>
            <person name="Lara F."/>
            <person name="Lee S."/>
            <person name="Mata R."/>
            <person name="Mathew T."/>
            <person name="Moen C."/>
            <person name="Morales K."/>
            <person name="Munidasa M."/>
            <person name="Nazareth L."/>
            <person name="Ngo R."/>
            <person name="Nguyen L."/>
            <person name="Okwuonu G."/>
            <person name="Ongeri F."/>
            <person name="Patil S."/>
            <person name="Petrosino J."/>
            <person name="Pham C."/>
            <person name="Pham P."/>
            <person name="Pu L.-L."/>
            <person name="Puazo M."/>
            <person name="Raj R."/>
            <person name="Reid J."/>
            <person name="Rouhana J."/>
            <person name="Saada N."/>
            <person name="Shang Y."/>
            <person name="Simmons D."/>
            <person name="Thornton R."/>
            <person name="Warren J."/>
            <person name="Weissenberger G."/>
            <person name="Zhang J."/>
            <person name="Zhang L."/>
            <person name="Zhou C."/>
            <person name="Zhu D."/>
            <person name="Muzny D."/>
            <person name="Worley K."/>
            <person name="Gibbs R."/>
        </authorList>
    </citation>
    <scope>NUCLEOTIDE SEQUENCE [LARGE SCALE GENOMIC DNA]</scope>
    <source>
        <strain evidence="11 12">ATCC 33300</strain>
    </source>
</reference>
<feature type="transmembrane region" description="Helical" evidence="10">
    <location>
        <begin position="141"/>
        <end position="162"/>
    </location>
</feature>
<feature type="transmembrane region" description="Helical" evidence="10">
    <location>
        <begin position="252"/>
        <end position="275"/>
    </location>
</feature>
<evidence type="ECO:0000256" key="3">
    <source>
        <dbReference type="ARBA" id="ARBA00022449"/>
    </source>
</evidence>
<feature type="transmembrane region" description="Helical" evidence="10">
    <location>
        <begin position="64"/>
        <end position="83"/>
    </location>
</feature>
<feature type="transmembrane region" description="Helical" evidence="10">
    <location>
        <begin position="200"/>
        <end position="224"/>
    </location>
</feature>
<keyword evidence="6 10" id="KW-1133">Transmembrane helix</keyword>
<evidence type="ECO:0000256" key="7">
    <source>
        <dbReference type="ARBA" id="ARBA00023065"/>
    </source>
</evidence>
<dbReference type="CDD" id="cd13131">
    <property type="entry name" value="MATE_NorM_like"/>
    <property type="match status" value="1"/>
</dbReference>
<dbReference type="PANTHER" id="PTHR43298">
    <property type="entry name" value="MULTIDRUG RESISTANCE PROTEIN NORM-RELATED"/>
    <property type="match status" value="1"/>
</dbReference>
<dbReference type="PIRSF" id="PIRSF006603">
    <property type="entry name" value="DinF"/>
    <property type="match status" value="1"/>
</dbReference>
<evidence type="ECO:0000256" key="5">
    <source>
        <dbReference type="ARBA" id="ARBA00022692"/>
    </source>
</evidence>
<evidence type="ECO:0000313" key="12">
    <source>
        <dbReference type="Proteomes" id="UP000006241"/>
    </source>
</evidence>
<evidence type="ECO:0000256" key="6">
    <source>
        <dbReference type="ARBA" id="ARBA00022989"/>
    </source>
</evidence>
<name>C2FYV3_SPHSI</name>
<dbReference type="PANTHER" id="PTHR43298:SF2">
    <property type="entry name" value="FMN_FAD EXPORTER YEEO-RELATED"/>
    <property type="match status" value="1"/>
</dbReference>
<dbReference type="InterPro" id="IPR002528">
    <property type="entry name" value="MATE_fam"/>
</dbReference>
<protein>
    <recommendedName>
        <fullName evidence="9">Multidrug-efflux transporter</fullName>
    </recommendedName>
</protein>
<keyword evidence="8 10" id="KW-0472">Membrane</keyword>
<keyword evidence="4" id="KW-1003">Cell membrane</keyword>
<accession>C2FYV3</accession>
<sequence length="461" mass="50648">MLKFLDMLGRIKSYKPYYLSTFLLAGPVVVSQLGHTLVQTADTVIVGHFAGKIPLAAVSLVHSVFMVVLVIGLGIAYGLTPLIAQENGRSNKEECARLLSNSFWLNALSGALLFCFVYFGSMYAVEHLDQDPRVVKEAKPYLFLLSLSIFPLMIFNTFKQFAEGLGFTKQAMNITIWGNVFNILLAIILVKGMFGFKPMGIKGVGIATLIDRILMMIVMALYVLKSSIFRSYIRHFRLTYLDKSKLWNILKIGAPVAMQYVFEIGAFAGAALIAGKISADAQASHQVAITLAAMTYMMASGIASAATIKTGNSFGNKNYFRLQRFAVSSYHLVLIFMSVAAIIFAVFNKYLPYLITDDITVVAIASQLLIIAGLFQLFDGTQVVGLGVLRGMGDVNVPTFITFIAYWVVGLPVGYVLGVVLDWGVKGVWYGLTLGLLTSSLLLYARYRAVIGRHMATYTIR</sequence>
<dbReference type="GO" id="GO:0015297">
    <property type="term" value="F:antiporter activity"/>
    <property type="evidence" value="ECO:0007669"/>
    <property type="project" value="UniProtKB-KW"/>
</dbReference>
<dbReference type="Pfam" id="PF01554">
    <property type="entry name" value="MatE"/>
    <property type="match status" value="2"/>
</dbReference>
<feature type="transmembrane region" description="Helical" evidence="10">
    <location>
        <begin position="359"/>
        <end position="378"/>
    </location>
</feature>
<dbReference type="GO" id="GO:0042910">
    <property type="term" value="F:xenobiotic transmembrane transporter activity"/>
    <property type="evidence" value="ECO:0007669"/>
    <property type="project" value="InterPro"/>
</dbReference>
<evidence type="ECO:0000256" key="10">
    <source>
        <dbReference type="SAM" id="Phobius"/>
    </source>
</evidence>
<evidence type="ECO:0000256" key="4">
    <source>
        <dbReference type="ARBA" id="ARBA00022475"/>
    </source>
</evidence>
<dbReference type="GO" id="GO:0006811">
    <property type="term" value="P:monoatomic ion transport"/>
    <property type="evidence" value="ECO:0007669"/>
    <property type="project" value="UniProtKB-KW"/>
</dbReference>
<dbReference type="InterPro" id="IPR050222">
    <property type="entry name" value="MATE_MdtK"/>
</dbReference>
<evidence type="ECO:0000313" key="11">
    <source>
        <dbReference type="EMBL" id="EEI91795.1"/>
    </source>
</evidence>
<comment type="subcellular location">
    <subcellularLocation>
        <location evidence="1">Cell membrane</location>
        <topology evidence="1">Multi-pass membrane protein</topology>
    </subcellularLocation>
</comment>
<evidence type="ECO:0000256" key="2">
    <source>
        <dbReference type="ARBA" id="ARBA00022448"/>
    </source>
</evidence>